<gene>
    <name evidence="1" type="ORF">Klosneuvirus_4_93</name>
</gene>
<proteinExistence type="predicted"/>
<dbReference type="EMBL" id="KY684111">
    <property type="protein sequence ID" value="ARF12278.1"/>
    <property type="molecule type" value="Genomic_DNA"/>
</dbReference>
<protein>
    <submittedName>
        <fullName evidence="1">Uncharacterized protein</fullName>
    </submittedName>
</protein>
<organism evidence="1">
    <name type="scientific">Klosneuvirus KNV1</name>
    <dbReference type="NCBI Taxonomy" id="1977640"/>
    <lineage>
        <taxon>Viruses</taxon>
        <taxon>Varidnaviria</taxon>
        <taxon>Bamfordvirae</taxon>
        <taxon>Nucleocytoviricota</taxon>
        <taxon>Megaviricetes</taxon>
        <taxon>Imitervirales</taxon>
        <taxon>Mimiviridae</taxon>
        <taxon>Klosneuvirinae</taxon>
        <taxon>Klosneuvirus</taxon>
    </lineage>
</organism>
<evidence type="ECO:0000313" key="1">
    <source>
        <dbReference type="EMBL" id="ARF12278.1"/>
    </source>
</evidence>
<reference evidence="1" key="1">
    <citation type="journal article" date="2017" name="Science">
        <title>Giant viruses with an expanded complement of translation system components.</title>
        <authorList>
            <person name="Schulz F."/>
            <person name="Yutin N."/>
            <person name="Ivanova N.N."/>
            <person name="Ortega D.R."/>
            <person name="Lee T.K."/>
            <person name="Vierheilig J."/>
            <person name="Daims H."/>
            <person name="Horn M."/>
            <person name="Wagner M."/>
            <person name="Jensen G.J."/>
            <person name="Kyrpides N.C."/>
            <person name="Koonin E.V."/>
            <person name="Woyke T."/>
        </authorList>
    </citation>
    <scope>NUCLEOTIDE SEQUENCE</scope>
    <source>
        <strain evidence="1">KNV1</strain>
    </source>
</reference>
<accession>A0A1V0SKY6</accession>
<sequence>MAEFTFDPIDHIRKVYLEAYKNIELIINNCKLESIPDDPEDEEKEPAFPPPEKVNELHREYNFPLEVTLLLCHPQKSSQMIKYKYFTFYSLNQILSNINHYKLLYDHTRFLDLGHRYHGMGHYVVLSWDKFQKKFFFRLDGGSDGISRSNREEFFFTKFNPVDEKYQNRMLDWNTALNLITTDEIMNFDHLIFAQ</sequence>
<name>A0A1V0SKY6_9VIRU</name>